<dbReference type="EMBL" id="JAARPY010000001">
    <property type="protein sequence ID" value="MBC1397455.1"/>
    <property type="molecule type" value="Genomic_DNA"/>
</dbReference>
<keyword evidence="1" id="KW-0732">Signal</keyword>
<name>A0A841YB10_9LIST</name>
<organism evidence="2 3">
    <name type="scientific">Listeria fleischmannii</name>
    <dbReference type="NCBI Taxonomy" id="1069827"/>
    <lineage>
        <taxon>Bacteria</taxon>
        <taxon>Bacillati</taxon>
        <taxon>Bacillota</taxon>
        <taxon>Bacilli</taxon>
        <taxon>Bacillales</taxon>
        <taxon>Listeriaceae</taxon>
        <taxon>Listeria</taxon>
    </lineage>
</organism>
<evidence type="ECO:0000313" key="2">
    <source>
        <dbReference type="EMBL" id="MBC1397455.1"/>
    </source>
</evidence>
<gene>
    <name evidence="2" type="ORF">HB844_01010</name>
</gene>
<evidence type="ECO:0000313" key="3">
    <source>
        <dbReference type="Proteomes" id="UP000571128"/>
    </source>
</evidence>
<dbReference type="Proteomes" id="UP000571128">
    <property type="component" value="Unassembled WGS sequence"/>
</dbReference>
<proteinExistence type="predicted"/>
<evidence type="ECO:0000256" key="1">
    <source>
        <dbReference type="SAM" id="SignalP"/>
    </source>
</evidence>
<reference evidence="2 3" key="1">
    <citation type="submission" date="2020-03" db="EMBL/GenBank/DDBJ databases">
        <title>Soil Listeria distribution.</title>
        <authorList>
            <person name="Liao J."/>
            <person name="Wiedmann M."/>
        </authorList>
    </citation>
    <scope>NUCLEOTIDE SEQUENCE [LARGE SCALE GENOMIC DNA]</scope>
    <source>
        <strain evidence="2 3">FSL L7-1645</strain>
    </source>
</reference>
<dbReference type="AlphaFoldDB" id="A0A841YB10"/>
<sequence>MKKTLITMLMLVLAVALAACSSSSSDSDKKEGSKKTSSEDVLNYYMDLVSTISDKNADYSAYVSASTADPKPSDKELADLAKNASTSAQAVSDALADEKVPDLGKSTDDFKKAVSDLSAAYADEATALKQTPVDTTKADENLQKASAEISKILEDNGLAGSDILTDTM</sequence>
<comment type="caution">
    <text evidence="2">The sequence shown here is derived from an EMBL/GenBank/DDBJ whole genome shotgun (WGS) entry which is preliminary data.</text>
</comment>
<dbReference type="PROSITE" id="PS51257">
    <property type="entry name" value="PROKAR_LIPOPROTEIN"/>
    <property type="match status" value="1"/>
</dbReference>
<evidence type="ECO:0008006" key="4">
    <source>
        <dbReference type="Google" id="ProtNLM"/>
    </source>
</evidence>
<protein>
    <recommendedName>
        <fullName evidence="4">Lipoprotein</fullName>
    </recommendedName>
</protein>
<dbReference type="RefSeq" id="WP_007472598.1">
    <property type="nucleotide sequence ID" value="NZ_JAARPY010000001.1"/>
</dbReference>
<feature type="signal peptide" evidence="1">
    <location>
        <begin position="1"/>
        <end position="18"/>
    </location>
</feature>
<feature type="chain" id="PRO_5039292206" description="Lipoprotein" evidence="1">
    <location>
        <begin position="19"/>
        <end position="168"/>
    </location>
</feature>
<accession>A0A841YB10</accession>